<dbReference type="RefSeq" id="WP_076724122.1">
    <property type="nucleotide sequence ID" value="NZ_MSCW01000005.1"/>
</dbReference>
<reference evidence="4 5" key="1">
    <citation type="submission" date="2016-12" db="EMBL/GenBank/DDBJ databases">
        <title>Marinobacter lutaoensis whole genome sequencing.</title>
        <authorList>
            <person name="Verma A."/>
            <person name="Krishnamurthi S."/>
        </authorList>
    </citation>
    <scope>NUCLEOTIDE SEQUENCE [LARGE SCALE GENOMIC DNA]</scope>
    <source>
        <strain evidence="4 5">T5054</strain>
    </source>
</reference>
<evidence type="ECO:0000256" key="2">
    <source>
        <dbReference type="ARBA" id="ARBA00022729"/>
    </source>
</evidence>
<organism evidence="4 5">
    <name type="scientific">Marinobacter lutaoensis</name>
    <dbReference type="NCBI Taxonomy" id="135739"/>
    <lineage>
        <taxon>Bacteria</taxon>
        <taxon>Pseudomonadati</taxon>
        <taxon>Pseudomonadota</taxon>
        <taxon>Gammaproteobacteria</taxon>
        <taxon>Pseudomonadales</taxon>
        <taxon>Marinobacteraceae</taxon>
        <taxon>Marinobacter</taxon>
    </lineage>
</organism>
<sequence>MIATSIRRWLSPLAPAAILLMALGATPSVLAQAMQEPAPAGAQPVSVEDPYEAWNRKVYHFNETVDRWILKPVAQTYRDLTPSLLDKAVTNFFNNLTEVRNFINSVLQLKGESAVVAAGRFTYNTVFGLGGLIDVATAFDLPERPEDFGQTLGYWGLDSGPYLMLPLLGPSTPRDFGGLATDSFAFPSLWDNVESPEIYYARALQVVDKRADLIPAEGFISGDPYIFVRNAYLQRREFLINDGRVIDDPFASDDEDFMLDDF</sequence>
<dbReference type="PANTHER" id="PTHR30035">
    <property type="entry name" value="LIPOPROTEIN VACJ-RELATED"/>
    <property type="match status" value="1"/>
</dbReference>
<dbReference type="EMBL" id="MSCW01000005">
    <property type="protein sequence ID" value="ONF44242.1"/>
    <property type="molecule type" value="Genomic_DNA"/>
</dbReference>
<evidence type="ECO:0008006" key="6">
    <source>
        <dbReference type="Google" id="ProtNLM"/>
    </source>
</evidence>
<evidence type="ECO:0000313" key="5">
    <source>
        <dbReference type="Proteomes" id="UP000189339"/>
    </source>
</evidence>
<comment type="similarity">
    <text evidence="1">Belongs to the MlaA family.</text>
</comment>
<feature type="chain" id="PRO_5013228508" description="ABC transporter" evidence="3">
    <location>
        <begin position="32"/>
        <end position="262"/>
    </location>
</feature>
<gene>
    <name evidence="4" type="ORF">BTO32_08135</name>
</gene>
<keyword evidence="5" id="KW-1185">Reference proteome</keyword>
<dbReference type="STRING" id="135739.BTO32_08135"/>
<dbReference type="Pfam" id="PF04333">
    <property type="entry name" value="MlaA"/>
    <property type="match status" value="1"/>
</dbReference>
<dbReference type="Proteomes" id="UP000189339">
    <property type="component" value="Unassembled WGS sequence"/>
</dbReference>
<evidence type="ECO:0000313" key="4">
    <source>
        <dbReference type="EMBL" id="ONF44242.1"/>
    </source>
</evidence>
<evidence type="ECO:0000256" key="3">
    <source>
        <dbReference type="SAM" id="SignalP"/>
    </source>
</evidence>
<name>A0A1V2DUB5_9GAMM</name>
<dbReference type="InterPro" id="IPR007428">
    <property type="entry name" value="MlaA"/>
</dbReference>
<evidence type="ECO:0000256" key="1">
    <source>
        <dbReference type="ARBA" id="ARBA00010634"/>
    </source>
</evidence>
<dbReference type="PANTHER" id="PTHR30035:SF3">
    <property type="entry name" value="INTERMEMBRANE PHOSPHOLIPID TRANSPORT SYSTEM LIPOPROTEIN MLAA"/>
    <property type="match status" value="1"/>
</dbReference>
<proteinExistence type="inferred from homology"/>
<dbReference type="PRINTS" id="PR01805">
    <property type="entry name" value="VACJLIPOPROT"/>
</dbReference>
<accession>A0A1V2DUB5</accession>
<feature type="signal peptide" evidence="3">
    <location>
        <begin position="1"/>
        <end position="31"/>
    </location>
</feature>
<dbReference type="GO" id="GO:0120010">
    <property type="term" value="P:intermembrane phospholipid transfer"/>
    <property type="evidence" value="ECO:0007669"/>
    <property type="project" value="TreeGrafter"/>
</dbReference>
<dbReference type="AlphaFoldDB" id="A0A1V2DUB5"/>
<protein>
    <recommendedName>
        <fullName evidence="6">ABC transporter</fullName>
    </recommendedName>
</protein>
<keyword evidence="2 3" id="KW-0732">Signal</keyword>
<dbReference type="GO" id="GO:0016020">
    <property type="term" value="C:membrane"/>
    <property type="evidence" value="ECO:0007669"/>
    <property type="project" value="InterPro"/>
</dbReference>
<comment type="caution">
    <text evidence="4">The sequence shown here is derived from an EMBL/GenBank/DDBJ whole genome shotgun (WGS) entry which is preliminary data.</text>
</comment>